<evidence type="ECO:0000256" key="7">
    <source>
        <dbReference type="ARBA" id="ARBA00023237"/>
    </source>
</evidence>
<evidence type="ECO:0000313" key="12">
    <source>
        <dbReference type="EMBL" id="MDT0497953.1"/>
    </source>
</evidence>
<evidence type="ECO:0000256" key="5">
    <source>
        <dbReference type="ARBA" id="ARBA00023077"/>
    </source>
</evidence>
<organism evidence="12 13">
    <name type="scientific">Banduia mediterranea</name>
    <dbReference type="NCBI Taxonomy" id="3075609"/>
    <lineage>
        <taxon>Bacteria</taxon>
        <taxon>Pseudomonadati</taxon>
        <taxon>Pseudomonadota</taxon>
        <taxon>Gammaproteobacteria</taxon>
        <taxon>Nevskiales</taxon>
        <taxon>Algiphilaceae</taxon>
        <taxon>Banduia</taxon>
    </lineage>
</organism>
<evidence type="ECO:0000256" key="8">
    <source>
        <dbReference type="PROSITE-ProRule" id="PRU01360"/>
    </source>
</evidence>
<evidence type="ECO:0000256" key="4">
    <source>
        <dbReference type="ARBA" id="ARBA00022692"/>
    </source>
</evidence>
<dbReference type="Proteomes" id="UP001254608">
    <property type="component" value="Unassembled WGS sequence"/>
</dbReference>
<proteinExistence type="inferred from homology"/>
<dbReference type="Pfam" id="PF07715">
    <property type="entry name" value="Plug"/>
    <property type="match status" value="1"/>
</dbReference>
<dbReference type="InterPro" id="IPR039426">
    <property type="entry name" value="TonB-dep_rcpt-like"/>
</dbReference>
<evidence type="ECO:0000259" key="10">
    <source>
        <dbReference type="Pfam" id="PF00593"/>
    </source>
</evidence>
<gene>
    <name evidence="12" type="ORF">RM530_11350</name>
</gene>
<sequence length="882" mass="95416">MQPEPKNRPSRPYAVLVGRAGAAILCASLCGIAYGQDGGGNESADSDSTALQDTLVTGSRIRQIDVEGQSPVISIDRQQIDNSGYGSLTELLRLLPEAGAGTFWAQGNDQDDTSPGGAGISLRGLGADATLVLLNGRRVAISPYAKGITTSFVDLNTIPLAAIERIEVLKDGASALYGSDAIAGVVNIILRDDFQGAELSASYGDTTASEDAHETRASMVWGGSPGGTSKSHATVVLDYYQRTPLMYADRSISSTLDHTSQGGTNQLSSIGAPGTYQLQDGSYVADPACPDDLLLSGFCKYDYIQWQAALGEAERGGGLVMYQYDFNERLTAFTELQAQRNTSQVVGAPSPSFLNVTVPASHPDNPYGQDVGLVYRFLESGPRTFDVDTTNLRVLQGLRGRFDRWDWELGAQYARSDSEQVGVAGMVNSELAQAAVSSGAFNPFGVPDNDPDVVNTFTVRTIRSGESTSKSVDGSISGTVGQLPYGPIGVAAGVEARWEAIDDTPDQQFQRGLIIGTEATEAHGERDVQSGYLELQIPVWMRTDLQLAVRYDDYSDFGSTVNPKAALRYQPLDNLTLRASWGTAFRAPSLSQIGLGATAESPILVDERRCALAGPDTGDYCDPSELPVQFTGNEDLDAEEAESWGAGVVWQVSDPLAVTVDYWRIEIDDRITTDTRQLLLQEAADPDSLPAGTVERAAPTPEELDLGLPGRITEIHDTLRNAAKQKTDGIDANVTYIKRSGYGNWRGTLAYTYLLSFDEQLRKGGETRDLQGGYEHPENRFTASLDWSLNQWGSTLTANYIDSFRDDEDAGDVAAANTVDSWLTFDLQVRYTTPWSDTIRLSAVNLLDEEPPFSAATFQGFVPTMHDLRGRFVTISYSKRFF</sequence>
<keyword evidence="3 8" id="KW-1134">Transmembrane beta strand</keyword>
<keyword evidence="7 8" id="KW-0998">Cell outer membrane</keyword>
<evidence type="ECO:0000256" key="1">
    <source>
        <dbReference type="ARBA" id="ARBA00004571"/>
    </source>
</evidence>
<evidence type="ECO:0000256" key="9">
    <source>
        <dbReference type="RuleBase" id="RU003357"/>
    </source>
</evidence>
<protein>
    <submittedName>
        <fullName evidence="12">TonB-dependent receptor</fullName>
    </submittedName>
</protein>
<evidence type="ECO:0000313" key="13">
    <source>
        <dbReference type="Proteomes" id="UP001254608"/>
    </source>
</evidence>
<dbReference type="InterPro" id="IPR000531">
    <property type="entry name" value="Beta-barrel_TonB"/>
</dbReference>
<feature type="domain" description="TonB-dependent receptor-like beta-barrel" evidence="10">
    <location>
        <begin position="362"/>
        <end position="846"/>
    </location>
</feature>
<name>A0ABU2WK86_9GAMM</name>
<dbReference type="InterPro" id="IPR012910">
    <property type="entry name" value="Plug_dom"/>
</dbReference>
<feature type="domain" description="TonB-dependent receptor plug" evidence="11">
    <location>
        <begin position="69"/>
        <end position="185"/>
    </location>
</feature>
<dbReference type="CDD" id="cd01347">
    <property type="entry name" value="ligand_gated_channel"/>
    <property type="match status" value="1"/>
</dbReference>
<dbReference type="Pfam" id="PF00593">
    <property type="entry name" value="TonB_dep_Rec_b-barrel"/>
    <property type="match status" value="1"/>
</dbReference>
<evidence type="ECO:0000256" key="3">
    <source>
        <dbReference type="ARBA" id="ARBA00022452"/>
    </source>
</evidence>
<dbReference type="InterPro" id="IPR036942">
    <property type="entry name" value="Beta-barrel_TonB_sf"/>
</dbReference>
<accession>A0ABU2WK86</accession>
<evidence type="ECO:0000256" key="2">
    <source>
        <dbReference type="ARBA" id="ARBA00022448"/>
    </source>
</evidence>
<dbReference type="InterPro" id="IPR037066">
    <property type="entry name" value="Plug_dom_sf"/>
</dbReference>
<dbReference type="EMBL" id="JAVRIC010000015">
    <property type="protein sequence ID" value="MDT0497953.1"/>
    <property type="molecule type" value="Genomic_DNA"/>
</dbReference>
<keyword evidence="2 8" id="KW-0813">Transport</keyword>
<dbReference type="PANTHER" id="PTHR47234">
    <property type="match status" value="1"/>
</dbReference>
<keyword evidence="12" id="KW-0675">Receptor</keyword>
<keyword evidence="13" id="KW-1185">Reference proteome</keyword>
<comment type="similarity">
    <text evidence="8 9">Belongs to the TonB-dependent receptor family.</text>
</comment>
<dbReference type="RefSeq" id="WP_311365343.1">
    <property type="nucleotide sequence ID" value="NZ_JAVRIC010000015.1"/>
</dbReference>
<dbReference type="PANTHER" id="PTHR47234:SF2">
    <property type="entry name" value="TONB-DEPENDENT RECEPTOR"/>
    <property type="match status" value="1"/>
</dbReference>
<keyword evidence="4 8" id="KW-0812">Transmembrane</keyword>
<dbReference type="Gene3D" id="2.170.130.10">
    <property type="entry name" value="TonB-dependent receptor, plug domain"/>
    <property type="match status" value="1"/>
</dbReference>
<dbReference type="Gene3D" id="2.40.170.20">
    <property type="entry name" value="TonB-dependent receptor, beta-barrel domain"/>
    <property type="match status" value="1"/>
</dbReference>
<evidence type="ECO:0000259" key="11">
    <source>
        <dbReference type="Pfam" id="PF07715"/>
    </source>
</evidence>
<comment type="subcellular location">
    <subcellularLocation>
        <location evidence="1 8">Cell outer membrane</location>
        <topology evidence="1 8">Multi-pass membrane protein</topology>
    </subcellularLocation>
</comment>
<dbReference type="SUPFAM" id="SSF56935">
    <property type="entry name" value="Porins"/>
    <property type="match status" value="1"/>
</dbReference>
<reference evidence="12 13" key="1">
    <citation type="submission" date="2023-09" db="EMBL/GenBank/DDBJ databases">
        <authorList>
            <person name="Rey-Velasco X."/>
        </authorList>
    </citation>
    <scope>NUCLEOTIDE SEQUENCE [LARGE SCALE GENOMIC DNA]</scope>
    <source>
        <strain evidence="12 13">W345</strain>
    </source>
</reference>
<keyword evidence="5 9" id="KW-0798">TonB box</keyword>
<evidence type="ECO:0000256" key="6">
    <source>
        <dbReference type="ARBA" id="ARBA00023136"/>
    </source>
</evidence>
<comment type="caution">
    <text evidence="12">The sequence shown here is derived from an EMBL/GenBank/DDBJ whole genome shotgun (WGS) entry which is preliminary data.</text>
</comment>
<dbReference type="PROSITE" id="PS52016">
    <property type="entry name" value="TONB_DEPENDENT_REC_3"/>
    <property type="match status" value="1"/>
</dbReference>
<keyword evidence="6 8" id="KW-0472">Membrane</keyword>